<sequence length="370" mass="41864">MRLRLCTFNIENLFTRFDFSAFTDTRAARYLPEIVQFYGTFDGGDLTGFEEFKQMVQSAAIAQDDDKRQHTALAFAEADADVYCLQEVDSFSALDRFMAAYVRKIGVDPYPQMILHEGNDPRGIDVATVARDIRPVMTRSHAPVTPGWVRQTDRGTRLLEEYPLAKARAARLRGANARIFRRDCVEIQVDVGGVPVSLFNCHFKSMSGGREATLGMRQLEAIAVREIVSRKFSDPARALWAIMGDLNDYRMAHVISKARQDDGSYSERLKEESESGVDPLLRDGFGINTLEDLAPENRWSHYYAGARHKTQLDYIIASPALAARIRGTPRIIRAGMPLRVPNLETPRYPRMGWDRPKASDHCPVVVEFRI</sequence>
<evidence type="ECO:0000313" key="2">
    <source>
        <dbReference type="EMBL" id="PTN03202.1"/>
    </source>
</evidence>
<keyword evidence="3" id="KW-1185">Reference proteome</keyword>
<dbReference type="Pfam" id="PF03372">
    <property type="entry name" value="Exo_endo_phos"/>
    <property type="match status" value="1"/>
</dbReference>
<organism evidence="2 3">
    <name type="scientific">Rhodovulum imhoffii</name>
    <dbReference type="NCBI Taxonomy" id="365340"/>
    <lineage>
        <taxon>Bacteria</taxon>
        <taxon>Pseudomonadati</taxon>
        <taxon>Pseudomonadota</taxon>
        <taxon>Alphaproteobacteria</taxon>
        <taxon>Rhodobacterales</taxon>
        <taxon>Paracoccaceae</taxon>
        <taxon>Rhodovulum</taxon>
    </lineage>
</organism>
<keyword evidence="2" id="KW-0269">Exonuclease</keyword>
<evidence type="ECO:0000313" key="3">
    <source>
        <dbReference type="Proteomes" id="UP000243859"/>
    </source>
</evidence>
<name>A0A2T5BUR0_9RHOB</name>
<dbReference type="PANTHER" id="PTHR42834">
    <property type="entry name" value="ENDONUCLEASE/EXONUCLEASE/PHOSPHATASE FAMILY PROTEIN (AFU_ORTHOLOGUE AFUA_3G09210)"/>
    <property type="match status" value="1"/>
</dbReference>
<accession>A0A2T5BUR0</accession>
<dbReference type="SUPFAM" id="SSF56219">
    <property type="entry name" value="DNase I-like"/>
    <property type="match status" value="1"/>
</dbReference>
<protein>
    <submittedName>
        <fullName evidence="2">Endonuclease/exonuclease/phosphatase family protein</fullName>
    </submittedName>
</protein>
<dbReference type="PANTHER" id="PTHR42834:SF1">
    <property type="entry name" value="ENDONUCLEASE_EXONUCLEASE_PHOSPHATASE FAMILY PROTEIN (AFU_ORTHOLOGUE AFUA_3G09210)"/>
    <property type="match status" value="1"/>
</dbReference>
<evidence type="ECO:0000259" key="1">
    <source>
        <dbReference type="Pfam" id="PF03372"/>
    </source>
</evidence>
<dbReference type="EMBL" id="QAAA01000003">
    <property type="protein sequence ID" value="PTN03202.1"/>
    <property type="molecule type" value="Genomic_DNA"/>
</dbReference>
<keyword evidence="2" id="KW-0378">Hydrolase</keyword>
<dbReference type="RefSeq" id="WP_170106721.1">
    <property type="nucleotide sequence ID" value="NZ_NHSI01000062.1"/>
</dbReference>
<proteinExistence type="predicted"/>
<dbReference type="InterPro" id="IPR036691">
    <property type="entry name" value="Endo/exonu/phosph_ase_sf"/>
</dbReference>
<gene>
    <name evidence="2" type="ORF">C8N32_10344</name>
</gene>
<feature type="domain" description="Endonuclease/exonuclease/phosphatase" evidence="1">
    <location>
        <begin position="59"/>
        <end position="361"/>
    </location>
</feature>
<dbReference type="Proteomes" id="UP000243859">
    <property type="component" value="Unassembled WGS sequence"/>
</dbReference>
<dbReference type="GO" id="GO:0004519">
    <property type="term" value="F:endonuclease activity"/>
    <property type="evidence" value="ECO:0007669"/>
    <property type="project" value="UniProtKB-KW"/>
</dbReference>
<dbReference type="InterPro" id="IPR005135">
    <property type="entry name" value="Endo/exonuclease/phosphatase"/>
</dbReference>
<dbReference type="GO" id="GO:0004527">
    <property type="term" value="F:exonuclease activity"/>
    <property type="evidence" value="ECO:0007669"/>
    <property type="project" value="UniProtKB-KW"/>
</dbReference>
<dbReference type="Gene3D" id="3.60.10.10">
    <property type="entry name" value="Endonuclease/exonuclease/phosphatase"/>
    <property type="match status" value="1"/>
</dbReference>
<keyword evidence="2" id="KW-0540">Nuclease</keyword>
<reference evidence="2 3" key="1">
    <citation type="submission" date="2018-04" db="EMBL/GenBank/DDBJ databases">
        <title>Genomic Encyclopedia of Archaeal and Bacterial Type Strains, Phase II (KMG-II): from individual species to whole genera.</title>
        <authorList>
            <person name="Goeker M."/>
        </authorList>
    </citation>
    <scope>NUCLEOTIDE SEQUENCE [LARGE SCALE GENOMIC DNA]</scope>
    <source>
        <strain evidence="2 3">DSM 18064</strain>
    </source>
</reference>
<keyword evidence="2" id="KW-0255">Endonuclease</keyword>
<dbReference type="AlphaFoldDB" id="A0A2T5BUR0"/>
<comment type="caution">
    <text evidence="2">The sequence shown here is derived from an EMBL/GenBank/DDBJ whole genome shotgun (WGS) entry which is preliminary data.</text>
</comment>